<dbReference type="PRINTS" id="PR00455">
    <property type="entry name" value="HTHTETR"/>
</dbReference>
<dbReference type="GO" id="GO:0003677">
    <property type="term" value="F:DNA binding"/>
    <property type="evidence" value="ECO:0007669"/>
    <property type="project" value="UniProtKB-UniRule"/>
</dbReference>
<dbReference type="RefSeq" id="WP_106567528.1">
    <property type="nucleotide sequence ID" value="NZ_PYGF01000006.1"/>
</dbReference>
<evidence type="ECO:0000313" key="4">
    <source>
        <dbReference type="EMBL" id="PSL03852.1"/>
    </source>
</evidence>
<dbReference type="OrthoDB" id="9785164at2"/>
<dbReference type="InterPro" id="IPR009057">
    <property type="entry name" value="Homeodomain-like_sf"/>
</dbReference>
<organism evidence="4 5">
    <name type="scientific">Cecembia rubra</name>
    <dbReference type="NCBI Taxonomy" id="1485585"/>
    <lineage>
        <taxon>Bacteria</taxon>
        <taxon>Pseudomonadati</taxon>
        <taxon>Bacteroidota</taxon>
        <taxon>Cytophagia</taxon>
        <taxon>Cytophagales</taxon>
        <taxon>Cyclobacteriaceae</taxon>
        <taxon>Cecembia</taxon>
    </lineage>
</organism>
<sequence length="208" mass="24693">MTKKDTKSRIKDVALELFNRDGFVNVRLQHISDVCGLSLGNIGYHFRTKNDILYALFSDFLEEQKLLLSEFRVLPLFEDFNRFLNSNFELQKRYVFFYKDALDLTRLYENISKKYREHLNWQELQLQGMLVFNEARGALDSKGIQDFTQKMSSLLVWASESWISRQAVTGAEELDKCSYLEMVWFLLKPYFTETGEEEFENRVVICER</sequence>
<reference evidence="4 5" key="1">
    <citation type="submission" date="2018-03" db="EMBL/GenBank/DDBJ databases">
        <title>Genomic Encyclopedia of Archaeal and Bacterial Type Strains, Phase II (KMG-II): from individual species to whole genera.</title>
        <authorList>
            <person name="Goeker M."/>
        </authorList>
    </citation>
    <scope>NUCLEOTIDE SEQUENCE [LARGE SCALE GENOMIC DNA]</scope>
    <source>
        <strain evidence="4 5">DSM 28057</strain>
    </source>
</reference>
<dbReference type="SUPFAM" id="SSF46689">
    <property type="entry name" value="Homeodomain-like"/>
    <property type="match status" value="1"/>
</dbReference>
<dbReference type="Pfam" id="PF00440">
    <property type="entry name" value="TetR_N"/>
    <property type="match status" value="1"/>
</dbReference>
<dbReference type="Pfam" id="PF13972">
    <property type="entry name" value="TetR"/>
    <property type="match status" value="1"/>
</dbReference>
<dbReference type="PROSITE" id="PS50977">
    <property type="entry name" value="HTH_TETR_2"/>
    <property type="match status" value="1"/>
</dbReference>
<dbReference type="EMBL" id="PYGF01000006">
    <property type="protein sequence ID" value="PSL03852.1"/>
    <property type="molecule type" value="Genomic_DNA"/>
</dbReference>
<dbReference type="InterPro" id="IPR025722">
    <property type="entry name" value="TetR"/>
</dbReference>
<evidence type="ECO:0000313" key="5">
    <source>
        <dbReference type="Proteomes" id="UP000240708"/>
    </source>
</evidence>
<evidence type="ECO:0000259" key="3">
    <source>
        <dbReference type="PROSITE" id="PS50977"/>
    </source>
</evidence>
<comment type="caution">
    <text evidence="4">The sequence shown here is derived from an EMBL/GenBank/DDBJ whole genome shotgun (WGS) entry which is preliminary data.</text>
</comment>
<keyword evidence="5" id="KW-1185">Reference proteome</keyword>
<gene>
    <name evidence="4" type="ORF">CLV48_10692</name>
</gene>
<dbReference type="Proteomes" id="UP000240708">
    <property type="component" value="Unassembled WGS sequence"/>
</dbReference>
<feature type="DNA-binding region" description="H-T-H motif" evidence="2">
    <location>
        <begin position="27"/>
        <end position="46"/>
    </location>
</feature>
<feature type="domain" description="HTH tetR-type" evidence="3">
    <location>
        <begin position="4"/>
        <end position="64"/>
    </location>
</feature>
<name>A0A2P8E302_9BACT</name>
<accession>A0A2P8E302</accession>
<keyword evidence="1 2" id="KW-0238">DNA-binding</keyword>
<dbReference type="Gene3D" id="1.10.357.10">
    <property type="entry name" value="Tetracycline Repressor, domain 2"/>
    <property type="match status" value="1"/>
</dbReference>
<protein>
    <submittedName>
        <fullName evidence="4">TetR family transcriptional regulator</fullName>
    </submittedName>
</protein>
<dbReference type="InterPro" id="IPR001647">
    <property type="entry name" value="HTH_TetR"/>
</dbReference>
<evidence type="ECO:0000256" key="2">
    <source>
        <dbReference type="PROSITE-ProRule" id="PRU00335"/>
    </source>
</evidence>
<dbReference type="AlphaFoldDB" id="A0A2P8E302"/>
<evidence type="ECO:0000256" key="1">
    <source>
        <dbReference type="ARBA" id="ARBA00023125"/>
    </source>
</evidence>
<proteinExistence type="predicted"/>